<dbReference type="AlphaFoldDB" id="A0A0R3SUB2"/>
<evidence type="ECO:0000256" key="1">
    <source>
        <dbReference type="SAM" id="MobiDB-lite"/>
    </source>
</evidence>
<dbReference type="Proteomes" id="UP000274504">
    <property type="component" value="Unassembled WGS sequence"/>
</dbReference>
<organism evidence="6">
    <name type="scientific">Hymenolepis diminuta</name>
    <name type="common">Rat tapeworm</name>
    <dbReference type="NCBI Taxonomy" id="6216"/>
    <lineage>
        <taxon>Eukaryota</taxon>
        <taxon>Metazoa</taxon>
        <taxon>Spiralia</taxon>
        <taxon>Lophotrochozoa</taxon>
        <taxon>Platyhelminthes</taxon>
        <taxon>Cestoda</taxon>
        <taxon>Eucestoda</taxon>
        <taxon>Cyclophyllidea</taxon>
        <taxon>Hymenolepididae</taxon>
        <taxon>Hymenolepis</taxon>
    </lineage>
</organism>
<feature type="region of interest" description="Disordered" evidence="1">
    <location>
        <begin position="198"/>
        <end position="229"/>
    </location>
</feature>
<proteinExistence type="predicted"/>
<dbReference type="Proteomes" id="UP000321570">
    <property type="component" value="Unassembled WGS sequence"/>
</dbReference>
<evidence type="ECO:0000313" key="5">
    <source>
        <dbReference type="Proteomes" id="UP000321570"/>
    </source>
</evidence>
<protein>
    <submittedName>
        <fullName evidence="6">TFIIE beta domain-containing protein</fullName>
    </submittedName>
</protein>
<name>A0A0R3SUB2_HYMDI</name>
<reference evidence="2 4" key="2">
    <citation type="submission" date="2018-11" db="EMBL/GenBank/DDBJ databases">
        <authorList>
            <consortium name="Pathogen Informatics"/>
        </authorList>
    </citation>
    <scope>NUCLEOTIDE SEQUENCE [LARGE SCALE GENOMIC DNA]</scope>
</reference>
<evidence type="ECO:0000313" key="6">
    <source>
        <dbReference type="WBParaSite" id="HDID_0000907701-mRNA-1"/>
    </source>
</evidence>
<dbReference type="EMBL" id="UYSG01011204">
    <property type="protein sequence ID" value="VDL61393.1"/>
    <property type="molecule type" value="Genomic_DNA"/>
</dbReference>
<dbReference type="EMBL" id="CABIJS010000698">
    <property type="protein sequence ID" value="VUZ56128.1"/>
    <property type="molecule type" value="Genomic_DNA"/>
</dbReference>
<reference evidence="3 5" key="3">
    <citation type="submission" date="2019-07" db="EMBL/GenBank/DDBJ databases">
        <authorList>
            <person name="Jastrzebski P J."/>
            <person name="Paukszto L."/>
            <person name="Jastrzebski P J."/>
        </authorList>
    </citation>
    <scope>NUCLEOTIDE SEQUENCE [LARGE SCALE GENOMIC DNA]</scope>
    <source>
        <strain evidence="3 5">WMS-il1</strain>
    </source>
</reference>
<evidence type="ECO:0000313" key="4">
    <source>
        <dbReference type="Proteomes" id="UP000274504"/>
    </source>
</evidence>
<accession>A0A0R3SUB2</accession>
<dbReference type="STRING" id="6216.A0A0R3SUB2"/>
<evidence type="ECO:0000313" key="3">
    <source>
        <dbReference type="EMBL" id="VUZ56128.1"/>
    </source>
</evidence>
<feature type="compositionally biased region" description="Low complexity" evidence="1">
    <location>
        <begin position="212"/>
        <end position="229"/>
    </location>
</feature>
<dbReference type="OrthoDB" id="10496616at2759"/>
<gene>
    <name evidence="2" type="ORF">HDID_LOCUS9075</name>
    <name evidence="3" type="ORF">WMSIL1_LOCUS13827</name>
</gene>
<evidence type="ECO:0000313" key="2">
    <source>
        <dbReference type="EMBL" id="VDL61393.1"/>
    </source>
</evidence>
<reference evidence="6" key="1">
    <citation type="submission" date="2017-02" db="UniProtKB">
        <authorList>
            <consortium name="WormBaseParasite"/>
        </authorList>
    </citation>
    <scope>IDENTIFICATION</scope>
</reference>
<keyword evidence="5" id="KW-1185">Reference proteome</keyword>
<dbReference type="WBParaSite" id="HDID_0000907701-mRNA-1">
    <property type="protein sequence ID" value="HDID_0000907701-mRNA-1"/>
    <property type="gene ID" value="HDID_0000907701"/>
</dbReference>
<sequence>MSNAASYSNADLRDAYLASVDFHRDLILKAIEDIRVDRPSKKGEIMKYLSTRHNIPFSDVDICIRKLADRGEIEAYVYRNCVSYINPKDVRKLGVKLNKPLISEKIAYSIYHLSSKVGGDAANRGFTEDEIKEALLELANNATFPPELEGFKLRESLAVESKYGFLSALPEGRYTLKENFKISLCSVGDQQSLSADSTLKIGDKRELHSKGSQYSTSPSKRSKSSPVSKELVTATASKLKLTEIVSDAEVNESDLCSVKSNVPSVSGYSLETDVEPSIAHTQSLNTNMDENIRLSESSNSEDLEDQPLLISSTNELMEFLLSPLSEEEIMSGKPRWAKDPE</sequence>